<evidence type="ECO:0000256" key="1">
    <source>
        <dbReference type="SAM" id="Coils"/>
    </source>
</evidence>
<accession>A0ABR2LKE1</accession>
<feature type="coiled-coil region" evidence="1">
    <location>
        <begin position="230"/>
        <end position="316"/>
    </location>
</feature>
<dbReference type="PANTHER" id="PTHR37076">
    <property type="entry name" value="HISTONE-LYSINE N-METHYLTRANSFERASE, H3 LYSINE-79 SPECIFIC-LIKE-RELATED"/>
    <property type="match status" value="1"/>
</dbReference>
<feature type="compositionally biased region" description="Basic residues" evidence="2">
    <location>
        <begin position="216"/>
        <end position="225"/>
    </location>
</feature>
<dbReference type="PANTHER" id="PTHR37076:SF4">
    <property type="entry name" value="HISTONE-LYSINE N-METHYLTRANSFERASE, H3 LYSINE-79 SPECIFIC-LIKE"/>
    <property type="match status" value="1"/>
</dbReference>
<feature type="compositionally biased region" description="Pro residues" evidence="2">
    <location>
        <begin position="1"/>
        <end position="13"/>
    </location>
</feature>
<protein>
    <submittedName>
        <fullName evidence="3">Uncharacterized protein</fullName>
    </submittedName>
</protein>
<evidence type="ECO:0000256" key="2">
    <source>
        <dbReference type="SAM" id="MobiDB-lite"/>
    </source>
</evidence>
<dbReference type="EMBL" id="JBBWWR010000018">
    <property type="protein sequence ID" value="KAK8943613.1"/>
    <property type="molecule type" value="Genomic_DNA"/>
</dbReference>
<evidence type="ECO:0000313" key="4">
    <source>
        <dbReference type="Proteomes" id="UP001412067"/>
    </source>
</evidence>
<keyword evidence="4" id="KW-1185">Reference proteome</keyword>
<gene>
    <name evidence="3" type="ORF">KSP40_PGU003273</name>
</gene>
<proteinExistence type="predicted"/>
<evidence type="ECO:0000313" key="3">
    <source>
        <dbReference type="EMBL" id="KAK8943613.1"/>
    </source>
</evidence>
<feature type="region of interest" description="Disordered" evidence="2">
    <location>
        <begin position="1"/>
        <end position="31"/>
    </location>
</feature>
<dbReference type="Proteomes" id="UP001412067">
    <property type="component" value="Unassembled WGS sequence"/>
</dbReference>
<keyword evidence="1" id="KW-0175">Coiled coil</keyword>
<feature type="compositionally biased region" description="Acidic residues" evidence="2">
    <location>
        <begin position="187"/>
        <end position="198"/>
    </location>
</feature>
<name>A0ABR2LKE1_9ASPA</name>
<comment type="caution">
    <text evidence="3">The sequence shown here is derived from an EMBL/GenBank/DDBJ whole genome shotgun (WGS) entry which is preliminary data.</text>
</comment>
<organism evidence="3 4">
    <name type="scientific">Platanthera guangdongensis</name>
    <dbReference type="NCBI Taxonomy" id="2320717"/>
    <lineage>
        <taxon>Eukaryota</taxon>
        <taxon>Viridiplantae</taxon>
        <taxon>Streptophyta</taxon>
        <taxon>Embryophyta</taxon>
        <taxon>Tracheophyta</taxon>
        <taxon>Spermatophyta</taxon>
        <taxon>Magnoliopsida</taxon>
        <taxon>Liliopsida</taxon>
        <taxon>Asparagales</taxon>
        <taxon>Orchidaceae</taxon>
        <taxon>Orchidoideae</taxon>
        <taxon>Orchideae</taxon>
        <taxon>Orchidinae</taxon>
        <taxon>Platanthera</taxon>
    </lineage>
</organism>
<feature type="region of interest" description="Disordered" evidence="2">
    <location>
        <begin position="154"/>
        <end position="227"/>
    </location>
</feature>
<reference evidence="3 4" key="1">
    <citation type="journal article" date="2022" name="Nat. Plants">
        <title>Genomes of leafy and leafless Platanthera orchids illuminate the evolution of mycoheterotrophy.</title>
        <authorList>
            <person name="Li M.H."/>
            <person name="Liu K.W."/>
            <person name="Li Z."/>
            <person name="Lu H.C."/>
            <person name="Ye Q.L."/>
            <person name="Zhang D."/>
            <person name="Wang J.Y."/>
            <person name="Li Y.F."/>
            <person name="Zhong Z.M."/>
            <person name="Liu X."/>
            <person name="Yu X."/>
            <person name="Liu D.K."/>
            <person name="Tu X.D."/>
            <person name="Liu B."/>
            <person name="Hao Y."/>
            <person name="Liao X.Y."/>
            <person name="Jiang Y.T."/>
            <person name="Sun W.H."/>
            <person name="Chen J."/>
            <person name="Chen Y.Q."/>
            <person name="Ai Y."/>
            <person name="Zhai J.W."/>
            <person name="Wu S.S."/>
            <person name="Zhou Z."/>
            <person name="Hsiao Y.Y."/>
            <person name="Wu W.L."/>
            <person name="Chen Y.Y."/>
            <person name="Lin Y.F."/>
            <person name="Hsu J.L."/>
            <person name="Li C.Y."/>
            <person name="Wang Z.W."/>
            <person name="Zhao X."/>
            <person name="Zhong W.Y."/>
            <person name="Ma X.K."/>
            <person name="Ma L."/>
            <person name="Huang J."/>
            <person name="Chen G.Z."/>
            <person name="Huang M.Z."/>
            <person name="Huang L."/>
            <person name="Peng D.H."/>
            <person name="Luo Y.B."/>
            <person name="Zou S.Q."/>
            <person name="Chen S.P."/>
            <person name="Lan S."/>
            <person name="Tsai W.C."/>
            <person name="Van de Peer Y."/>
            <person name="Liu Z.J."/>
        </authorList>
    </citation>
    <scope>NUCLEOTIDE SEQUENCE [LARGE SCALE GENOMIC DNA]</scope>
    <source>
        <strain evidence="3">Lor288</strain>
    </source>
</reference>
<sequence>MLRPFQPSPPPLSPTMHPTTANSLTLKRKKWTEEEERSLIDKYEEMQSEGILARMRTREKKFRPIAAHVNARHHTIDPEAYPFLWSWKDASTKVQNMRHQYLLVKQKLLSSPSPSSSTAAVATEPTSCGIDWSQGLSLWPNFLQYRHVFGDVPLPPKPPDAPSSATAAERPAPDIEGNNVLGMGFECSDEDGGFDYEEAPPPLLLPPPQLLPLSERRKKKKRRKREGRDWAKISAALAELREREERLEERDQETIGWAQEEDREREVRDVEERLRRREREDREWEERMEQRRAEWRKRMEVMMEQHRVEMEQIQTRVLHEQQSVVNQLIGVISHWVSVGGSGCGIGDITGMGGGSVADGQHYVSQMMQGLHHLNEMVTGENRVGSEGPEDQFIDDA</sequence>
<feature type="compositionally biased region" description="Pro residues" evidence="2">
    <location>
        <begin position="199"/>
        <end position="210"/>
    </location>
</feature>